<dbReference type="AlphaFoldDB" id="A0AAX1LNB1"/>
<feature type="transmembrane region" description="Helical" evidence="2">
    <location>
        <begin position="113"/>
        <end position="135"/>
    </location>
</feature>
<feature type="transmembrane region" description="Helical" evidence="2">
    <location>
        <begin position="49"/>
        <end position="69"/>
    </location>
</feature>
<accession>A0AAX1LNB1</accession>
<sequence>MDEEKDTDGTMDAHEGNHTPTNGAGTEGEGGKPDTGPGDKLAIIRRNPALSVFTHAATLTAIVVLYNWFGQTYLLSRLSLAYILYFFPGLLITPMTALLVTAFLHDRLSWKKIICIIVLSYCLTILGVFLNELWFEGLRNFWLFIDQPTPLITFYGLQGWPTIIYGIGLALRSLIKRSTSL</sequence>
<feature type="transmembrane region" description="Helical" evidence="2">
    <location>
        <begin position="155"/>
        <end position="175"/>
    </location>
</feature>
<evidence type="ECO:0000313" key="4">
    <source>
        <dbReference type="Proteomes" id="UP000663618"/>
    </source>
</evidence>
<evidence type="ECO:0000256" key="1">
    <source>
        <dbReference type="SAM" id="MobiDB-lite"/>
    </source>
</evidence>
<proteinExistence type="predicted"/>
<dbReference type="RefSeq" id="WP_206649260.1">
    <property type="nucleotide sequence ID" value="NZ_CP071248.1"/>
</dbReference>
<dbReference type="EMBL" id="CP071248">
    <property type="protein sequence ID" value="QSP98741.1"/>
    <property type="molecule type" value="Genomic_DNA"/>
</dbReference>
<gene>
    <name evidence="3" type="ORF">BLI009_02670</name>
</gene>
<feature type="transmembrane region" description="Helical" evidence="2">
    <location>
        <begin position="81"/>
        <end position="104"/>
    </location>
</feature>
<reference evidence="3" key="1">
    <citation type="submission" date="2021-03" db="EMBL/GenBank/DDBJ databases">
        <title>Genome sequencing of Bifidobacterium longum subsp. infantis JCM 7009.</title>
        <authorList>
            <person name="Kim J."/>
        </authorList>
    </citation>
    <scope>NUCLEOTIDE SEQUENCE</scope>
    <source>
        <strain evidence="3">JCM 7009</strain>
    </source>
</reference>
<name>A0AAX1LNB1_BIFLI</name>
<evidence type="ECO:0000256" key="2">
    <source>
        <dbReference type="SAM" id="Phobius"/>
    </source>
</evidence>
<protein>
    <submittedName>
        <fullName evidence="3">Uncharacterized protein</fullName>
    </submittedName>
</protein>
<evidence type="ECO:0000313" key="3">
    <source>
        <dbReference type="EMBL" id="QSP98741.1"/>
    </source>
</evidence>
<keyword evidence="2" id="KW-0812">Transmembrane</keyword>
<feature type="compositionally biased region" description="Basic and acidic residues" evidence="1">
    <location>
        <begin position="7"/>
        <end position="17"/>
    </location>
</feature>
<feature type="region of interest" description="Disordered" evidence="1">
    <location>
        <begin position="1"/>
        <end position="37"/>
    </location>
</feature>
<keyword evidence="2" id="KW-1133">Transmembrane helix</keyword>
<dbReference type="Proteomes" id="UP000663618">
    <property type="component" value="Chromosome"/>
</dbReference>
<organism evidence="3 4">
    <name type="scientific">Bifidobacterium longum subsp. infantis</name>
    <dbReference type="NCBI Taxonomy" id="1682"/>
    <lineage>
        <taxon>Bacteria</taxon>
        <taxon>Bacillati</taxon>
        <taxon>Actinomycetota</taxon>
        <taxon>Actinomycetes</taxon>
        <taxon>Bifidobacteriales</taxon>
        <taxon>Bifidobacteriaceae</taxon>
        <taxon>Bifidobacterium</taxon>
    </lineage>
</organism>
<keyword evidence="2" id="KW-0472">Membrane</keyword>